<dbReference type="Proteomes" id="UP001230649">
    <property type="component" value="Unassembled WGS sequence"/>
</dbReference>
<evidence type="ECO:0000313" key="1">
    <source>
        <dbReference type="EMBL" id="KAJ9094885.1"/>
    </source>
</evidence>
<keyword evidence="2" id="KW-1185">Reference proteome</keyword>
<evidence type="ECO:0000313" key="2">
    <source>
        <dbReference type="Proteomes" id="UP001230649"/>
    </source>
</evidence>
<proteinExistence type="predicted"/>
<organism evidence="1 2">
    <name type="scientific">Naganishia adeliensis</name>
    <dbReference type="NCBI Taxonomy" id="92952"/>
    <lineage>
        <taxon>Eukaryota</taxon>
        <taxon>Fungi</taxon>
        <taxon>Dikarya</taxon>
        <taxon>Basidiomycota</taxon>
        <taxon>Agaricomycotina</taxon>
        <taxon>Tremellomycetes</taxon>
        <taxon>Filobasidiales</taxon>
        <taxon>Filobasidiaceae</taxon>
        <taxon>Naganishia</taxon>
    </lineage>
</organism>
<gene>
    <name evidence="1" type="ORF">QFC20_006796</name>
</gene>
<comment type="caution">
    <text evidence="1">The sequence shown here is derived from an EMBL/GenBank/DDBJ whole genome shotgun (WGS) entry which is preliminary data.</text>
</comment>
<reference evidence="1" key="1">
    <citation type="submission" date="2023-04" db="EMBL/GenBank/DDBJ databases">
        <title>Draft Genome sequencing of Naganishia species isolated from polar environments using Oxford Nanopore Technology.</title>
        <authorList>
            <person name="Leo P."/>
            <person name="Venkateswaran K."/>
        </authorList>
    </citation>
    <scope>NUCLEOTIDE SEQUENCE</scope>
    <source>
        <strain evidence="1">MNA-CCFEE 5262</strain>
    </source>
</reference>
<accession>A0ACC2V6C1</accession>
<name>A0ACC2V6C1_9TREE</name>
<dbReference type="EMBL" id="JASBWS010000132">
    <property type="protein sequence ID" value="KAJ9094885.1"/>
    <property type="molecule type" value="Genomic_DNA"/>
</dbReference>
<protein>
    <submittedName>
        <fullName evidence="1">Uncharacterized protein</fullName>
    </submittedName>
</protein>
<sequence length="221" mass="21828">MKLSALLALPLVTAVSRTGIPSFRDLDLTSGFLQALLPRQDDPRVEYPELSTCFRLCFDNEISKINEADIEKALAFGVQFCQAGGVEVTPTVSSVVPTSTGGADLGPSSAGNGIGTIPAGSTTLIAVDATSDLVPAESTPAVPSSITGTSAASTDSVVQSSSQVAASSIVTTASNAASSVKSSASSAVSSAAATASQSNAARGLIAPSGLIAGVLAVVLAL</sequence>